<proteinExistence type="predicted"/>
<dbReference type="SMART" id="SM00326">
    <property type="entry name" value="SH3"/>
    <property type="match status" value="1"/>
</dbReference>
<feature type="compositionally biased region" description="Low complexity" evidence="3">
    <location>
        <begin position="845"/>
        <end position="856"/>
    </location>
</feature>
<reference evidence="5 6" key="1">
    <citation type="submission" date="2013-12" db="EMBL/GenBank/DDBJ databases">
        <title>The Genome Sequence of Candida albicans P78048.</title>
        <authorList>
            <consortium name="The Broad Institute Genome Sequencing Platform"/>
            <consortium name="The Broad Institute Genome Sequencing Center for Infectious Disease"/>
            <person name="Cuomo C."/>
            <person name="Bennett R."/>
            <person name="Hirakawa M."/>
            <person name="Noverr M."/>
            <person name="Mitchell A."/>
            <person name="Young S.K."/>
            <person name="Zeng Q."/>
            <person name="Gargeya S."/>
            <person name="Fitzgerald M."/>
            <person name="Abouelleil A."/>
            <person name="Alvarado L."/>
            <person name="Berlin A.M."/>
            <person name="Chapman S.B."/>
            <person name="Dewar J."/>
            <person name="Goldberg J."/>
            <person name="Griggs A."/>
            <person name="Gujja S."/>
            <person name="Hansen M."/>
            <person name="Howarth C."/>
            <person name="Imamovic A."/>
            <person name="Larimer J."/>
            <person name="McCowan C."/>
            <person name="Murphy C."/>
            <person name="Pearson M."/>
            <person name="Priest M."/>
            <person name="Roberts A."/>
            <person name="Saif S."/>
            <person name="Shea T."/>
            <person name="Sykes S."/>
            <person name="Wortman J."/>
            <person name="Nusbaum C."/>
            <person name="Birren B."/>
        </authorList>
    </citation>
    <scope>NUCLEOTIDE SEQUENCE [LARGE SCALE GENOMIC DNA]</scope>
    <source>
        <strain evidence="5 6">P78048</strain>
    </source>
</reference>
<evidence type="ECO:0000259" key="4">
    <source>
        <dbReference type="PROSITE" id="PS50002"/>
    </source>
</evidence>
<feature type="region of interest" description="Disordered" evidence="3">
    <location>
        <begin position="631"/>
        <end position="671"/>
    </location>
</feature>
<feature type="region of interest" description="Disordered" evidence="3">
    <location>
        <begin position="528"/>
        <end position="549"/>
    </location>
</feature>
<evidence type="ECO:0000256" key="1">
    <source>
        <dbReference type="ARBA" id="ARBA00022443"/>
    </source>
</evidence>
<protein>
    <recommendedName>
        <fullName evidence="4">SH3 domain-containing protein</fullName>
    </recommendedName>
</protein>
<evidence type="ECO:0000313" key="5">
    <source>
        <dbReference type="EMBL" id="KGR21649.1"/>
    </source>
</evidence>
<dbReference type="AlphaFoldDB" id="A0AB34Q1B3"/>
<feature type="compositionally biased region" description="Low complexity" evidence="3">
    <location>
        <begin position="631"/>
        <end position="640"/>
    </location>
</feature>
<dbReference type="PROSITE" id="PS50002">
    <property type="entry name" value="SH3"/>
    <property type="match status" value="1"/>
</dbReference>
<evidence type="ECO:0000313" key="6">
    <source>
        <dbReference type="Proteomes" id="UP000030161"/>
    </source>
</evidence>
<dbReference type="InterPro" id="IPR001452">
    <property type="entry name" value="SH3_domain"/>
</dbReference>
<feature type="region of interest" description="Disordered" evidence="3">
    <location>
        <begin position="830"/>
        <end position="859"/>
    </location>
</feature>
<feature type="compositionally biased region" description="Polar residues" evidence="3">
    <location>
        <begin position="787"/>
        <end position="804"/>
    </location>
</feature>
<dbReference type="InterPro" id="IPR036028">
    <property type="entry name" value="SH3-like_dom_sf"/>
</dbReference>
<dbReference type="EMBL" id="AJIX01000003">
    <property type="protein sequence ID" value="KGR21649.1"/>
    <property type="molecule type" value="Genomic_DNA"/>
</dbReference>
<feature type="region of interest" description="Disordered" evidence="3">
    <location>
        <begin position="65"/>
        <end position="112"/>
    </location>
</feature>
<dbReference type="SUPFAM" id="SSF50044">
    <property type="entry name" value="SH3-domain"/>
    <property type="match status" value="1"/>
</dbReference>
<feature type="compositionally biased region" description="Low complexity" evidence="3">
    <location>
        <begin position="528"/>
        <end position="547"/>
    </location>
</feature>
<feature type="domain" description="SH3" evidence="4">
    <location>
        <begin position="194"/>
        <end position="256"/>
    </location>
</feature>
<accession>A0AB34Q1B3</accession>
<feature type="compositionally biased region" description="Low complexity" evidence="3">
    <location>
        <begin position="652"/>
        <end position="671"/>
    </location>
</feature>
<feature type="compositionally biased region" description="Basic and acidic residues" evidence="3">
    <location>
        <begin position="805"/>
        <end position="818"/>
    </location>
</feature>
<feature type="region of interest" description="Disordered" evidence="3">
    <location>
        <begin position="160"/>
        <end position="188"/>
    </location>
</feature>
<sequence>MSLSTSTSTKPKAPPSTTIASVTSPSSPSLKLFKSKRKIKNLKNLTIIGPLSEQQPGKNVKVITTTTTTTTTTTPSSFSSSSSLMSPITPQTPNIPKTPKTPKHSKHASSGTSSIIADIQSISLPSITKSLLPNSSSSSSSTSTPTSLAKTLSMPMLFNQEKHSKFPQLEENNNNKEEEEEEEEKEGGLIDLTNKSIILITKYDFISDDKDQLNIKAKQFLKLLQKLGNGWLLVHDLYDKSKLGLIPASYVDIALNDPLEPIKLTWLYEYSKQKPLSSSSPPPPSTKQLGIEETLNEPLSPPPPPPSSSSPFIMIENNNTSKSLRFEIDQIFYNKSNKSFWYKIKYYDNLNHQIIYLGKFYKDFYQLHDGIISQYNINNNNANNINNKNTNDLSIKLPPPILRNSLYHSPNVKFDKNLIENSYKLLIRLNDYLNQLINHWPNILNECPKFHDFIYNCNNIIVNNNNNNKGTTPTTIITNETIIKSFYPNSIMINKNIHDNSVTFSKTAPLPKLSTITTKQMSNNIRPTSINISTTKTPTTTSTTNKPVIASSTTSSNRIFRLPDQYINNSTYIDQLSKKIRDNTTINSTSTTTTTAKANNTKNFDNLSTIVHSESDKSLFSYTSIINTYNNNSNNNNINNIDDDDDDDDIASVGLSQSSSEQASSSSNYISDDSILEIQNKEDNNNNNNNDDDKLLDNFSNLLSSSSSFSFRSLLPMTNINNHERINSLLQLDSQRLDNHQRINSIQSEPEESIFDKIPQPQEHYNHNHNHNHNQHNRYCSSCTTATNHSSKMNSPSTTPLTINSHDESGRGERGGEKGKGIEVFEKFPASSNIDKPLPLPPSLPSSSSSSSFSSSGCSTKYPMTIIPTATVKSMTINSPMNAITEHTAKTYCCNDLSLLSSPSSPSPPTTRSLSASSSSSCCCCCCSSSSCCRYCSSSSNASFFEISMNNIINELDEFEFAIDDDDHQHHQQQIIDKTTTLDKIEVEVYLNKIGTCGVESTDTDTDLIKFQLFKHDILSIDYLKKIISFKMYNDYELLNHFNLLLIKTDKNIFTNDNDEDNDEDEDENKLILLDDDKILTNYINQLSIIKLNLIRSRAKRETIS</sequence>
<gene>
    <name evidence="5" type="ORF">MG3_00656</name>
</gene>
<dbReference type="Proteomes" id="UP000030161">
    <property type="component" value="Unassembled WGS sequence"/>
</dbReference>
<feature type="compositionally biased region" description="Acidic residues" evidence="3">
    <location>
        <begin position="641"/>
        <end position="650"/>
    </location>
</feature>
<dbReference type="GO" id="GO:0035091">
    <property type="term" value="F:phosphatidylinositol binding"/>
    <property type="evidence" value="ECO:0007669"/>
    <property type="project" value="InterPro"/>
</dbReference>
<feature type="region of interest" description="Disordered" evidence="3">
    <location>
        <begin position="1"/>
        <end position="29"/>
    </location>
</feature>
<keyword evidence="1 2" id="KW-0728">SH3 domain</keyword>
<name>A0AB34Q1B3_CANAX</name>
<feature type="region of interest" description="Disordered" evidence="3">
    <location>
        <begin position="294"/>
        <end position="314"/>
    </location>
</feature>
<feature type="region of interest" description="Disordered" evidence="3">
    <location>
        <begin position="787"/>
        <end position="818"/>
    </location>
</feature>
<dbReference type="GO" id="GO:0030447">
    <property type="term" value="P:filamentous growth"/>
    <property type="evidence" value="ECO:0007669"/>
    <property type="project" value="UniProtKB-ARBA"/>
</dbReference>
<evidence type="ECO:0000256" key="3">
    <source>
        <dbReference type="SAM" id="MobiDB-lite"/>
    </source>
</evidence>
<feature type="compositionally biased region" description="Pro residues" evidence="3">
    <location>
        <begin position="299"/>
        <end position="308"/>
    </location>
</feature>
<comment type="caution">
    <text evidence="5">The sequence shown here is derived from an EMBL/GenBank/DDBJ whole genome shotgun (WGS) entry which is preliminary data.</text>
</comment>
<evidence type="ECO:0000256" key="2">
    <source>
        <dbReference type="PROSITE-ProRule" id="PRU00192"/>
    </source>
</evidence>
<dbReference type="Gene3D" id="3.30.1520.10">
    <property type="entry name" value="Phox-like domain"/>
    <property type="match status" value="1"/>
</dbReference>
<feature type="compositionally biased region" description="Low complexity" evidence="3">
    <location>
        <begin position="65"/>
        <end position="98"/>
    </location>
</feature>
<dbReference type="InterPro" id="IPR036871">
    <property type="entry name" value="PX_dom_sf"/>
</dbReference>
<organism evidence="5 6">
    <name type="scientific">Candida albicans P78048</name>
    <dbReference type="NCBI Taxonomy" id="1094989"/>
    <lineage>
        <taxon>Eukaryota</taxon>
        <taxon>Fungi</taxon>
        <taxon>Dikarya</taxon>
        <taxon>Ascomycota</taxon>
        <taxon>Saccharomycotina</taxon>
        <taxon>Pichiomycetes</taxon>
        <taxon>Debaryomycetaceae</taxon>
        <taxon>Candida/Lodderomyces clade</taxon>
        <taxon>Candida</taxon>
    </lineage>
</organism>
<dbReference type="Gene3D" id="2.30.30.40">
    <property type="entry name" value="SH3 Domains"/>
    <property type="match status" value="1"/>
</dbReference>
<dbReference type="SUPFAM" id="SSF64268">
    <property type="entry name" value="PX domain"/>
    <property type="match status" value="1"/>
</dbReference>